<dbReference type="OrthoDB" id="7957980at2"/>
<dbReference type="InterPro" id="IPR027417">
    <property type="entry name" value="P-loop_NTPase"/>
</dbReference>
<evidence type="ECO:0000313" key="3">
    <source>
        <dbReference type="EMBL" id="RUT05521.1"/>
    </source>
</evidence>
<dbReference type="EMBL" id="RSCL01000008">
    <property type="protein sequence ID" value="RUT05521.1"/>
    <property type="molecule type" value="Genomic_DNA"/>
</dbReference>
<dbReference type="NCBIfam" id="TIGR00231">
    <property type="entry name" value="small_GTP"/>
    <property type="match status" value="1"/>
</dbReference>
<dbReference type="AlphaFoldDB" id="A0A3S1CNS2"/>
<reference evidence="3" key="2">
    <citation type="journal article" date="2019" name="Genome Biol. Evol.">
        <title>Day and night: Metabolic profiles and evolutionary relationships of six axenic non-marine cyanobacteria.</title>
        <authorList>
            <person name="Will S.E."/>
            <person name="Henke P."/>
            <person name="Boedeker C."/>
            <person name="Huang S."/>
            <person name="Brinkmann H."/>
            <person name="Rohde M."/>
            <person name="Jarek M."/>
            <person name="Friedl T."/>
            <person name="Seufert S."/>
            <person name="Schumacher M."/>
            <person name="Overmann J."/>
            <person name="Neumann-Schaal M."/>
            <person name="Petersen J."/>
        </authorList>
    </citation>
    <scope>NUCLEOTIDE SEQUENCE [LARGE SCALE GENOMIC DNA]</scope>
    <source>
        <strain evidence="3">PCC 7102</strain>
    </source>
</reference>
<dbReference type="PANTHER" id="PTHR47977">
    <property type="entry name" value="RAS-RELATED PROTEIN RAB"/>
    <property type="match status" value="1"/>
</dbReference>
<dbReference type="Gene3D" id="3.40.50.300">
    <property type="entry name" value="P-loop containing nucleotide triphosphate hydrolases"/>
    <property type="match status" value="1"/>
</dbReference>
<evidence type="ECO:0000256" key="2">
    <source>
        <dbReference type="ARBA" id="ARBA00023134"/>
    </source>
</evidence>
<organism evidence="3 4">
    <name type="scientific">Dulcicalothrix desertica PCC 7102</name>
    <dbReference type="NCBI Taxonomy" id="232991"/>
    <lineage>
        <taxon>Bacteria</taxon>
        <taxon>Bacillati</taxon>
        <taxon>Cyanobacteriota</taxon>
        <taxon>Cyanophyceae</taxon>
        <taxon>Nostocales</taxon>
        <taxon>Calotrichaceae</taxon>
        <taxon>Dulcicalothrix</taxon>
    </lineage>
</organism>
<proteinExistence type="predicted"/>
<dbReference type="Proteomes" id="UP000271624">
    <property type="component" value="Unassembled WGS sequence"/>
</dbReference>
<keyword evidence="2" id="KW-0342">GTP-binding</keyword>
<dbReference type="SMART" id="SM00175">
    <property type="entry name" value="RAB"/>
    <property type="match status" value="1"/>
</dbReference>
<dbReference type="GO" id="GO:0003924">
    <property type="term" value="F:GTPase activity"/>
    <property type="evidence" value="ECO:0007669"/>
    <property type="project" value="InterPro"/>
</dbReference>
<dbReference type="PRINTS" id="PR00449">
    <property type="entry name" value="RASTRNSFRMNG"/>
</dbReference>
<accession>A0A3S1CNS2</accession>
<dbReference type="SUPFAM" id="SSF52540">
    <property type="entry name" value="P-loop containing nucleoside triphosphate hydrolases"/>
    <property type="match status" value="1"/>
</dbReference>
<dbReference type="InterPro" id="IPR005225">
    <property type="entry name" value="Small_GTP-bd"/>
</dbReference>
<comment type="caution">
    <text evidence="3">The sequence shown here is derived from an EMBL/GenBank/DDBJ whole genome shotgun (WGS) entry which is preliminary data.</text>
</comment>
<dbReference type="CDD" id="cd00154">
    <property type="entry name" value="Rab"/>
    <property type="match status" value="1"/>
</dbReference>
<dbReference type="InterPro" id="IPR050227">
    <property type="entry name" value="Rab"/>
</dbReference>
<name>A0A3S1CNS2_9CYAN</name>
<dbReference type="Pfam" id="PF00071">
    <property type="entry name" value="Ras"/>
    <property type="match status" value="1"/>
</dbReference>
<dbReference type="PROSITE" id="PS51417">
    <property type="entry name" value="ARF"/>
    <property type="match status" value="1"/>
</dbReference>
<gene>
    <name evidence="3" type="ORF">DSM106972_035280</name>
</gene>
<keyword evidence="1" id="KW-0547">Nucleotide-binding</keyword>
<keyword evidence="4" id="KW-1185">Reference proteome</keyword>
<evidence type="ECO:0000256" key="1">
    <source>
        <dbReference type="ARBA" id="ARBA00022741"/>
    </source>
</evidence>
<evidence type="ECO:0000313" key="4">
    <source>
        <dbReference type="Proteomes" id="UP000271624"/>
    </source>
</evidence>
<dbReference type="InterPro" id="IPR001806">
    <property type="entry name" value="Small_GTPase"/>
</dbReference>
<dbReference type="SMART" id="SM00173">
    <property type="entry name" value="RAS"/>
    <property type="match status" value="1"/>
</dbReference>
<dbReference type="PROSITE" id="PS51419">
    <property type="entry name" value="RAB"/>
    <property type="match status" value="1"/>
</dbReference>
<reference evidence="3" key="1">
    <citation type="submission" date="2018-12" db="EMBL/GenBank/DDBJ databases">
        <authorList>
            <person name="Will S."/>
            <person name="Neumann-Schaal M."/>
            <person name="Henke P."/>
        </authorList>
    </citation>
    <scope>NUCLEOTIDE SEQUENCE</scope>
    <source>
        <strain evidence="3">PCC 7102</strain>
    </source>
</reference>
<sequence length="194" mass="21801">MITLLRNPVSGLFYILEKIIMSTISKKICLVGDFGVGKTSLIRRFVDRQFSDKYLSTVGVKISRKIVDLIDVNPENKKELQLLIWDIEGSNKFKAIAPTYFQGAKGAIIVADVTQQDTLTSISDHIQTFLAVNPQASIVIALNKSDLIETEYLEKIRQMYQFDNNNHVLSTYVTSAKTGTNVDEIFQLLSHSLV</sequence>
<dbReference type="GO" id="GO:0005525">
    <property type="term" value="F:GTP binding"/>
    <property type="evidence" value="ECO:0007669"/>
    <property type="project" value="UniProtKB-KW"/>
</dbReference>
<dbReference type="SMART" id="SM00174">
    <property type="entry name" value="RHO"/>
    <property type="match status" value="1"/>
</dbReference>
<protein>
    <submittedName>
        <fullName evidence="3">GTP-binding protein</fullName>
    </submittedName>
</protein>
<dbReference type="FunFam" id="3.40.50.300:FF:001447">
    <property type="entry name" value="Ras-related protein Rab-1B"/>
    <property type="match status" value="1"/>
</dbReference>